<dbReference type="InterPro" id="IPR011032">
    <property type="entry name" value="GroES-like_sf"/>
</dbReference>
<dbReference type="EMBL" id="NAJO01000027">
    <property type="protein sequence ID" value="OQO02551.1"/>
    <property type="molecule type" value="Genomic_DNA"/>
</dbReference>
<dbReference type="Pfam" id="PF00107">
    <property type="entry name" value="ADH_zinc_N"/>
    <property type="match status" value="1"/>
</dbReference>
<feature type="region of interest" description="Disordered" evidence="4">
    <location>
        <begin position="10"/>
        <end position="60"/>
    </location>
</feature>
<evidence type="ECO:0000313" key="6">
    <source>
        <dbReference type="EMBL" id="OQO02551.1"/>
    </source>
</evidence>
<dbReference type="InterPro" id="IPR047122">
    <property type="entry name" value="Trans-enoyl_RdTase-like"/>
</dbReference>
<evidence type="ECO:0000313" key="7">
    <source>
        <dbReference type="Proteomes" id="UP000192596"/>
    </source>
</evidence>
<evidence type="ECO:0000259" key="5">
    <source>
        <dbReference type="SMART" id="SM00829"/>
    </source>
</evidence>
<reference evidence="7" key="1">
    <citation type="submission" date="2017-03" db="EMBL/GenBank/DDBJ databases">
        <title>Genomes of endolithic fungi from Antarctica.</title>
        <authorList>
            <person name="Coleine C."/>
            <person name="Masonjones S."/>
            <person name="Stajich J.E."/>
        </authorList>
    </citation>
    <scope>NUCLEOTIDE SEQUENCE [LARGE SCALE GENOMIC DNA]</scope>
    <source>
        <strain evidence="7">CCFEE 5527</strain>
    </source>
</reference>
<gene>
    <name evidence="6" type="ORF">B0A48_12079</name>
</gene>
<feature type="compositionally biased region" description="Low complexity" evidence="4">
    <location>
        <begin position="40"/>
        <end position="51"/>
    </location>
</feature>
<dbReference type="Proteomes" id="UP000192596">
    <property type="component" value="Unassembled WGS sequence"/>
</dbReference>
<dbReference type="SMART" id="SM00829">
    <property type="entry name" value="PKS_ER"/>
    <property type="match status" value="1"/>
</dbReference>
<dbReference type="CDD" id="cd08249">
    <property type="entry name" value="enoyl_reductase_like"/>
    <property type="match status" value="1"/>
</dbReference>
<dbReference type="STRING" id="1507870.A0A1V8SU39"/>
<evidence type="ECO:0000256" key="1">
    <source>
        <dbReference type="ARBA" id="ARBA00008072"/>
    </source>
</evidence>
<accession>A0A1V8SU39</accession>
<dbReference type="Gene3D" id="3.90.180.10">
    <property type="entry name" value="Medium-chain alcohol dehydrogenases, catalytic domain"/>
    <property type="match status" value="1"/>
</dbReference>
<dbReference type="GO" id="GO:0016651">
    <property type="term" value="F:oxidoreductase activity, acting on NAD(P)H"/>
    <property type="evidence" value="ECO:0007669"/>
    <property type="project" value="InterPro"/>
</dbReference>
<dbReference type="PANTHER" id="PTHR45348:SF2">
    <property type="entry name" value="ZINC-TYPE ALCOHOL DEHYDROGENASE-LIKE PROTEIN C2E1P3.01"/>
    <property type="match status" value="1"/>
</dbReference>
<dbReference type="InParanoid" id="A0A1V8SU39"/>
<feature type="compositionally biased region" description="Polar residues" evidence="4">
    <location>
        <begin position="16"/>
        <end position="32"/>
    </location>
</feature>
<evidence type="ECO:0000256" key="3">
    <source>
        <dbReference type="ARBA" id="ARBA00023002"/>
    </source>
</evidence>
<dbReference type="Pfam" id="PF08240">
    <property type="entry name" value="ADH_N"/>
    <property type="match status" value="1"/>
</dbReference>
<dbReference type="OrthoDB" id="10257049at2759"/>
<dbReference type="Gene3D" id="3.40.50.720">
    <property type="entry name" value="NAD(P)-binding Rossmann-like Domain"/>
    <property type="match status" value="1"/>
</dbReference>
<dbReference type="PANTHER" id="PTHR45348">
    <property type="entry name" value="HYPOTHETICAL OXIDOREDUCTASE (EUROFUNG)"/>
    <property type="match status" value="1"/>
</dbReference>
<feature type="domain" description="Enoyl reductase (ER)" evidence="5">
    <location>
        <begin position="76"/>
        <end position="402"/>
    </location>
</feature>
<dbReference type="InterPro" id="IPR020843">
    <property type="entry name" value="ER"/>
</dbReference>
<keyword evidence="3" id="KW-0560">Oxidoreductase</keyword>
<dbReference type="SUPFAM" id="SSF50129">
    <property type="entry name" value="GroES-like"/>
    <property type="match status" value="1"/>
</dbReference>
<comment type="similarity">
    <text evidence="1">Belongs to the zinc-containing alcohol dehydrogenase family.</text>
</comment>
<dbReference type="AlphaFoldDB" id="A0A1V8SU39"/>
<evidence type="ECO:0000256" key="2">
    <source>
        <dbReference type="ARBA" id="ARBA00011245"/>
    </source>
</evidence>
<organism evidence="6 7">
    <name type="scientific">Cryoendolithus antarcticus</name>
    <dbReference type="NCBI Taxonomy" id="1507870"/>
    <lineage>
        <taxon>Eukaryota</taxon>
        <taxon>Fungi</taxon>
        <taxon>Dikarya</taxon>
        <taxon>Ascomycota</taxon>
        <taxon>Pezizomycotina</taxon>
        <taxon>Dothideomycetes</taxon>
        <taxon>Dothideomycetidae</taxon>
        <taxon>Cladosporiales</taxon>
        <taxon>Cladosporiaceae</taxon>
        <taxon>Cryoendolithus</taxon>
    </lineage>
</organism>
<protein>
    <recommendedName>
        <fullName evidence="5">Enoyl reductase (ER) domain-containing protein</fullName>
    </recommendedName>
</protein>
<name>A0A1V8SU39_9PEZI</name>
<dbReference type="InterPro" id="IPR013154">
    <property type="entry name" value="ADH-like_N"/>
</dbReference>
<keyword evidence="7" id="KW-1185">Reference proteome</keyword>
<dbReference type="InterPro" id="IPR036291">
    <property type="entry name" value="NAD(P)-bd_dom_sf"/>
</dbReference>
<comment type="subunit">
    <text evidence="2">Monomer.</text>
</comment>
<dbReference type="SUPFAM" id="SSF51735">
    <property type="entry name" value="NAD(P)-binding Rossmann-fold domains"/>
    <property type="match status" value="1"/>
</dbReference>
<proteinExistence type="inferred from homology"/>
<evidence type="ECO:0000256" key="4">
    <source>
        <dbReference type="SAM" id="MobiDB-lite"/>
    </source>
</evidence>
<sequence>MLRRLLSCFGDENTPRNHASQGPDTYFTSSVSPKDDAPYSSSETTIGSSKSPPTPQIRDPPRSIQALCVVAKHTYGMTNAIPYPSIDNSNEVMIRIKAVGLNPIDWKSVDYNFCMPSFPWIGGREATGVVEAVGSNVHHLAIGDRVWTSTYYRDRRAGTFQEVCVVPQHTVLPLPESLSFESGACLGVAALTAAMTLWKWLAANMPASAIRSSLIVAHDSEPSRYILIWGGSTITGQFAIQLAKLSGLQVITVTSAKTRSLAERLGAAHVIVRDHKSNEDVIAEIRAITGDSLDLAIDIVGNATAASCLQGLSSSAPSALAALAFLKDGQDVPSNVTVAPVEMKRFIIETDNRMYAEKLIQLIGEGTVLLPDIEVLGGGLASIEQGLSVLRAGDMGGRKLVVQM</sequence>
<comment type="caution">
    <text evidence="6">The sequence shown here is derived from an EMBL/GenBank/DDBJ whole genome shotgun (WGS) entry which is preliminary data.</text>
</comment>
<dbReference type="InterPro" id="IPR013149">
    <property type="entry name" value="ADH-like_C"/>
</dbReference>